<feature type="domain" description="Ig-like" evidence="2">
    <location>
        <begin position="309"/>
        <end position="394"/>
    </location>
</feature>
<name>A1ZSF3_MICM2</name>
<evidence type="ECO:0000313" key="3">
    <source>
        <dbReference type="EMBL" id="EAY26701.1"/>
    </source>
</evidence>
<feature type="domain" description="Secretion system C-terminal sorting" evidence="1">
    <location>
        <begin position="683"/>
        <end position="758"/>
    </location>
</feature>
<dbReference type="Pfam" id="PF19081">
    <property type="entry name" value="Ig_7"/>
    <property type="match status" value="2"/>
</dbReference>
<organism evidence="3 4">
    <name type="scientific">Microscilla marina ATCC 23134</name>
    <dbReference type="NCBI Taxonomy" id="313606"/>
    <lineage>
        <taxon>Bacteria</taxon>
        <taxon>Pseudomonadati</taxon>
        <taxon>Bacteroidota</taxon>
        <taxon>Cytophagia</taxon>
        <taxon>Cytophagales</taxon>
        <taxon>Microscillaceae</taxon>
        <taxon>Microscilla</taxon>
    </lineage>
</organism>
<dbReference type="Proteomes" id="UP000004095">
    <property type="component" value="Unassembled WGS sequence"/>
</dbReference>
<proteinExistence type="predicted"/>
<dbReference type="InterPro" id="IPR026444">
    <property type="entry name" value="Secre_tail"/>
</dbReference>
<dbReference type="NCBIfam" id="TIGR04183">
    <property type="entry name" value="Por_Secre_tail"/>
    <property type="match status" value="1"/>
</dbReference>
<accession>A1ZSF3</accession>
<dbReference type="eggNOG" id="COG1520">
    <property type="taxonomic scope" value="Bacteria"/>
</dbReference>
<reference evidence="3 4" key="1">
    <citation type="submission" date="2007-01" db="EMBL/GenBank/DDBJ databases">
        <authorList>
            <person name="Haygood M."/>
            <person name="Podell S."/>
            <person name="Anderson C."/>
            <person name="Hopkinson B."/>
            <person name="Roe K."/>
            <person name="Barbeau K."/>
            <person name="Gaasterland T."/>
            <person name="Ferriera S."/>
            <person name="Johnson J."/>
            <person name="Kravitz S."/>
            <person name="Beeson K."/>
            <person name="Sutton G."/>
            <person name="Rogers Y.-H."/>
            <person name="Friedman R."/>
            <person name="Frazier M."/>
            <person name="Venter J.C."/>
        </authorList>
    </citation>
    <scope>NUCLEOTIDE SEQUENCE [LARGE SCALE GENOMIC DNA]</scope>
    <source>
        <strain evidence="3 4">ATCC 23134</strain>
    </source>
</reference>
<sequence length="760" mass="81443">MVKDINATSLGFFTMPSNPENLTNINGKLFFTADADFDGGGTAVNRELWVSDGTEAGTYMVKDIHPTGSSHPSNLIMKDGFCYFFANDGTSTSLWFSNGTPAGTQKVQFPAGTTVDPTAGLTLAGNQLFFAATDATRGTELWYSNGSVANPIDIYPGANSSNPQNFTQVGGDCYFTAVGEGKGVELWRSNGTSASLVKDIQPGFFGSNPSNLTSVKASLNGSTVNLLYFTAFTVTNGVELWKSDGTTSGTLLVNDLNPSAASNASRISRITAVPLATNQDRVFFSAYNGDANVGTELWHTIANATHPPNPPVPVPTPVRCGVGTLVLQVEGATVGQKYRWYASADATSFVKQSIDHNDQSFITPLLNASQSFYVSTVSTDGVWESDRVEVTAQVVTSLPSPIVNHRQICGTGQLGLTASSDAPIAVQYRWYDAPNGGVLLQQSTNAEYVVEVSGSTTYYVSVYSETCGFESTRTALMITYSPLTGGIIGGGQEVQIGGIPASITSEEEAGGGFGYIRYQWQSSENGIDWRLIAGEGNGDYQPGALTTTTYFRRLASSVECGQTVSNVVKVEVVPPLNTPTFEGQLAAVDTVWAVKLAWQNNDDRTEGFYLEKGDGVNFTPLATLTANENSYIDYGSILGNKAYYRLRAFKGSVTSEYVEIRIAPDPEPLPGGAGAEAGENTLVYPNPVGEIANIKLDMPESGHGEMILRSNEGRAVLRSSFNKTSEDEAFTLQLQSIKPGIYWLEIMIEGKRVVKRIIKN</sequence>
<evidence type="ECO:0000259" key="2">
    <source>
        <dbReference type="Pfam" id="PF19081"/>
    </source>
</evidence>
<dbReference type="InterPro" id="IPR044023">
    <property type="entry name" value="Ig_7"/>
</dbReference>
<dbReference type="Gene3D" id="2.60.40.10">
    <property type="entry name" value="Immunoglobulins"/>
    <property type="match status" value="1"/>
</dbReference>
<keyword evidence="4" id="KW-1185">Reference proteome</keyword>
<dbReference type="AlphaFoldDB" id="A1ZSF3"/>
<feature type="domain" description="Ig-like" evidence="2">
    <location>
        <begin position="401"/>
        <end position="482"/>
    </location>
</feature>
<evidence type="ECO:0000313" key="4">
    <source>
        <dbReference type="Proteomes" id="UP000004095"/>
    </source>
</evidence>
<protein>
    <recommendedName>
        <fullName evidence="5">Secretion system C-terminal sorting domain-containing protein</fullName>
    </recommendedName>
</protein>
<dbReference type="InterPro" id="IPR013783">
    <property type="entry name" value="Ig-like_fold"/>
</dbReference>
<dbReference type="EMBL" id="AAWS01000031">
    <property type="protein sequence ID" value="EAY26701.1"/>
    <property type="molecule type" value="Genomic_DNA"/>
</dbReference>
<gene>
    <name evidence="3" type="ORF">M23134_02952</name>
</gene>
<evidence type="ECO:0008006" key="5">
    <source>
        <dbReference type="Google" id="ProtNLM"/>
    </source>
</evidence>
<comment type="caution">
    <text evidence="3">The sequence shown here is derived from an EMBL/GenBank/DDBJ whole genome shotgun (WGS) entry which is preliminary data.</text>
</comment>
<dbReference type="Pfam" id="PF18962">
    <property type="entry name" value="Por_Secre_tail"/>
    <property type="match status" value="1"/>
</dbReference>
<dbReference type="eggNOG" id="COG3209">
    <property type="taxonomic scope" value="Bacteria"/>
</dbReference>
<evidence type="ECO:0000259" key="1">
    <source>
        <dbReference type="Pfam" id="PF18962"/>
    </source>
</evidence>
<dbReference type="eggNOG" id="COG4733">
    <property type="taxonomic scope" value="Bacteria"/>
</dbReference>